<evidence type="ECO:0000313" key="3">
    <source>
        <dbReference type="Proteomes" id="UP000094526"/>
    </source>
</evidence>
<dbReference type="InterPro" id="IPR010730">
    <property type="entry name" value="HET"/>
</dbReference>
<evidence type="ECO:0000313" key="2">
    <source>
        <dbReference type="EMBL" id="OCT46903.1"/>
    </source>
</evidence>
<dbReference type="PANTHER" id="PTHR39596:SF2">
    <property type="entry name" value="HET DOMAIN PROTEIN (AFU_ORTHOLOGUE AFUA_1G17550)-RELATED"/>
    <property type="match status" value="1"/>
</dbReference>
<protein>
    <recommendedName>
        <fullName evidence="1">Heterokaryon incompatibility domain-containing protein</fullName>
    </recommendedName>
</protein>
<feature type="domain" description="Heterokaryon incompatibility" evidence="1">
    <location>
        <begin position="339"/>
        <end position="433"/>
    </location>
</feature>
<dbReference type="OrthoDB" id="2426273at2759"/>
<proteinExistence type="predicted"/>
<reference evidence="3" key="1">
    <citation type="submission" date="2015-07" db="EMBL/GenBank/DDBJ databases">
        <authorList>
            <person name="Teixeira M.M."/>
            <person name="Souza R.C."/>
            <person name="Almeida L.G."/>
            <person name="Vicente V.A."/>
            <person name="de Hoog S."/>
            <person name="Bocca A.L."/>
            <person name="de Almeida S.R."/>
            <person name="Vasconcelos A.T."/>
            <person name="Felipe M.S."/>
        </authorList>
    </citation>
    <scope>NUCLEOTIDE SEQUENCE [LARGE SCALE GENOMIC DNA]</scope>
    <source>
        <strain evidence="3">KSF</strain>
    </source>
</reference>
<dbReference type="Proteomes" id="UP000094526">
    <property type="component" value="Unassembled WGS sequence"/>
</dbReference>
<dbReference type="PANTHER" id="PTHR39596">
    <property type="match status" value="1"/>
</dbReference>
<name>A0A1C1CEF7_9EURO</name>
<organism evidence="2 3">
    <name type="scientific">Cladophialophora carrionii</name>
    <dbReference type="NCBI Taxonomy" id="86049"/>
    <lineage>
        <taxon>Eukaryota</taxon>
        <taxon>Fungi</taxon>
        <taxon>Dikarya</taxon>
        <taxon>Ascomycota</taxon>
        <taxon>Pezizomycotina</taxon>
        <taxon>Eurotiomycetes</taxon>
        <taxon>Chaetothyriomycetidae</taxon>
        <taxon>Chaetothyriales</taxon>
        <taxon>Herpotrichiellaceae</taxon>
        <taxon>Cladophialophora</taxon>
    </lineage>
</organism>
<dbReference type="VEuPathDB" id="FungiDB:G647_02516"/>
<comment type="caution">
    <text evidence="2">The sequence shown here is derived from an EMBL/GenBank/DDBJ whole genome shotgun (WGS) entry which is preliminary data.</text>
</comment>
<dbReference type="AlphaFoldDB" id="A0A1C1CEF7"/>
<gene>
    <name evidence="2" type="ORF">CLCR_02289</name>
</gene>
<dbReference type="Pfam" id="PF06985">
    <property type="entry name" value="HET"/>
    <property type="match status" value="1"/>
</dbReference>
<keyword evidence="3" id="KW-1185">Reference proteome</keyword>
<sequence>MDQFPLFGHILKQYIPIRLRHEIPYEGGGFHGFEERAGFDSREISEGLFVGDHLLLTRPPSVYASLIQSWFYWGLLHECLQQAVDIEDYCEQRPDDCPVLTTRSLERDLIDCAYKLQATDPVSAATHINNAEDALARTSFLLRLLSGRIEKAAKNPTDERAQFWAAHGREFLPHDLELSLCCLGYTLTHAMSAISAELSLSPSDNHARAGGHWYTPPFLLRLAENLGFCKSDTQHFEGIHGFITACMAVALPTINKRGNHSDCTPERCEADNIKPEEYQQKHVQHGCTCSQVVPREAWDVMLAIIEQDGIPLVRVKPRSHSIGGHIDFEVVRAGPDTRYLAYSHVWADGRGNVSGNELYECQWRWLQECAQQYEERDLDICTAPGENLLLFWIDTFCVPRGSDDRMWQLRTKAILSMSEIYRRAEVVLVLDSALENADITSVLEFGMQLKLCGWSRRVWTLHEGAVAQNLMIKSGGGLVSLALLNYQMARAKYPCREGTEWRICAGMEKHYIHAVLQNCLMINRVSSSEKVTFFNTRRELENRATSYPSDRYLVMGIINQASKETLLALQRRDQDNRNAEEVGLAKLKLILLSAPTIPQSVIFSKDARFPEFGMQWAPATIGGHIPVDESDIPVRRIPGKGAIVRYKGWRITSSAHQLDTTASFISVKLDQARQYQDRYKLAIWPVDKNRKNFATLVSSISTDARLAIILSVVPRPNDTAVNFKIALLVEEIGSLAGECVPDDEADSIVHVRYLTPLRVYAMHDNSNVMQEIEAEWLNQGMDMLWCVG</sequence>
<dbReference type="EMBL" id="LGRB01000014">
    <property type="protein sequence ID" value="OCT46903.1"/>
    <property type="molecule type" value="Genomic_DNA"/>
</dbReference>
<evidence type="ECO:0000259" key="1">
    <source>
        <dbReference type="Pfam" id="PF06985"/>
    </source>
</evidence>
<dbReference type="VEuPathDB" id="FungiDB:CLCR_02289"/>
<accession>A0A1C1CEF7</accession>